<accession>A0AAV3NWH5</accession>
<protein>
    <submittedName>
        <fullName evidence="1">Uncharacterized protein</fullName>
    </submittedName>
</protein>
<dbReference type="AlphaFoldDB" id="A0AAV3NWH5"/>
<dbReference type="Proteomes" id="UP001454036">
    <property type="component" value="Unassembled WGS sequence"/>
</dbReference>
<organism evidence="1 2">
    <name type="scientific">Lithospermum erythrorhizon</name>
    <name type="common">Purple gromwell</name>
    <name type="synonym">Lithospermum officinale var. erythrorhizon</name>
    <dbReference type="NCBI Taxonomy" id="34254"/>
    <lineage>
        <taxon>Eukaryota</taxon>
        <taxon>Viridiplantae</taxon>
        <taxon>Streptophyta</taxon>
        <taxon>Embryophyta</taxon>
        <taxon>Tracheophyta</taxon>
        <taxon>Spermatophyta</taxon>
        <taxon>Magnoliopsida</taxon>
        <taxon>eudicotyledons</taxon>
        <taxon>Gunneridae</taxon>
        <taxon>Pentapetalae</taxon>
        <taxon>asterids</taxon>
        <taxon>lamiids</taxon>
        <taxon>Boraginales</taxon>
        <taxon>Boraginaceae</taxon>
        <taxon>Boraginoideae</taxon>
        <taxon>Lithospermeae</taxon>
        <taxon>Lithospermum</taxon>
    </lineage>
</organism>
<reference evidence="1 2" key="1">
    <citation type="submission" date="2024-01" db="EMBL/GenBank/DDBJ databases">
        <title>The complete chloroplast genome sequence of Lithospermum erythrorhizon: insights into the phylogenetic relationship among Boraginaceae species and the maternal lineages of purple gromwells.</title>
        <authorList>
            <person name="Okada T."/>
            <person name="Watanabe K."/>
        </authorList>
    </citation>
    <scope>NUCLEOTIDE SEQUENCE [LARGE SCALE GENOMIC DNA]</scope>
</reference>
<keyword evidence="2" id="KW-1185">Reference proteome</keyword>
<evidence type="ECO:0000313" key="1">
    <source>
        <dbReference type="EMBL" id="GAA0143700.1"/>
    </source>
</evidence>
<proteinExistence type="predicted"/>
<dbReference type="EMBL" id="BAABME010015931">
    <property type="protein sequence ID" value="GAA0143700.1"/>
    <property type="molecule type" value="Genomic_DNA"/>
</dbReference>
<name>A0AAV3NWH5_LITER</name>
<evidence type="ECO:0000313" key="2">
    <source>
        <dbReference type="Proteomes" id="UP001454036"/>
    </source>
</evidence>
<gene>
    <name evidence="1" type="ORF">LIER_35794</name>
</gene>
<sequence length="95" mass="10945">MDWLGKYHALIDCHRKKILISSPEKPKIHFLGNRKILSSCLISALVAHKLLTKGCVGYLSHVIDTERDEIKLENVHVMRDYAELYPEELPRLPPV</sequence>
<comment type="caution">
    <text evidence="1">The sequence shown here is derived from an EMBL/GenBank/DDBJ whole genome shotgun (WGS) entry which is preliminary data.</text>
</comment>